<dbReference type="Proteomes" id="UP000010121">
    <property type="component" value="Unassembled WGS sequence"/>
</dbReference>
<dbReference type="STRING" id="371731.Rsw2DRAFT_0592"/>
<evidence type="ECO:0000259" key="3">
    <source>
        <dbReference type="Pfam" id="PF13505"/>
    </source>
</evidence>
<dbReference type="OrthoDB" id="7857551at2"/>
<dbReference type="InterPro" id="IPR011250">
    <property type="entry name" value="OMP/PagP_B-barrel"/>
</dbReference>
<dbReference type="RefSeq" id="WP_008027911.1">
    <property type="nucleotide sequence ID" value="NZ_ACYY01000003.1"/>
</dbReference>
<dbReference type="InterPro" id="IPR027385">
    <property type="entry name" value="Beta-barrel_OMP"/>
</dbReference>
<gene>
    <name evidence="4" type="ORF">Rsw2DRAFT_0592</name>
</gene>
<evidence type="ECO:0000313" key="5">
    <source>
        <dbReference type="Proteomes" id="UP000010121"/>
    </source>
</evidence>
<proteinExistence type="predicted"/>
<keyword evidence="1 2" id="KW-0732">Signal</keyword>
<evidence type="ECO:0000313" key="4">
    <source>
        <dbReference type="EMBL" id="EEW26312.1"/>
    </source>
</evidence>
<dbReference type="Pfam" id="PF13505">
    <property type="entry name" value="OMP_b-brl"/>
    <property type="match status" value="1"/>
</dbReference>
<dbReference type="AlphaFoldDB" id="C8RXR4"/>
<dbReference type="Gene3D" id="2.40.160.20">
    <property type="match status" value="1"/>
</dbReference>
<comment type="caution">
    <text evidence="4">The sequence shown here is derived from an EMBL/GenBank/DDBJ whole genome shotgun (WGS) entry which is preliminary data.</text>
</comment>
<accession>C8RXR4</accession>
<dbReference type="EMBL" id="ACYY01000003">
    <property type="protein sequence ID" value="EEW26312.1"/>
    <property type="molecule type" value="Genomic_DNA"/>
</dbReference>
<dbReference type="SUPFAM" id="SSF56925">
    <property type="entry name" value="OMPA-like"/>
    <property type="match status" value="1"/>
</dbReference>
<name>C8RXR4_9RHOB</name>
<feature type="signal peptide" evidence="2">
    <location>
        <begin position="1"/>
        <end position="21"/>
    </location>
</feature>
<evidence type="ECO:0000256" key="2">
    <source>
        <dbReference type="SAM" id="SignalP"/>
    </source>
</evidence>
<evidence type="ECO:0000256" key="1">
    <source>
        <dbReference type="ARBA" id="ARBA00022729"/>
    </source>
</evidence>
<feature type="domain" description="Outer membrane protein beta-barrel" evidence="3">
    <location>
        <begin position="9"/>
        <end position="186"/>
    </location>
</feature>
<sequence length="188" mass="19947">MKKLFATAAFILAASTGIAAAQNWSAEIYGGVSLQDKLKYGIMSFDTDQGTTLGFGVYNTGWVQGLALGLDVMYTNVGYIGYPTSVDSTSLMLNARYAFPLGGATEAYVGAGLGAINVHYDGASAYPAFTGSDVVAGGQLELGMRYKMAAGNLFAAVKYQAAFEDARIKRETQEFHNTSVIVGYAFNF</sequence>
<reference evidence="4 5" key="1">
    <citation type="submission" date="2009-08" db="EMBL/GenBank/DDBJ databases">
        <title>The draft genome of Rhodobacter sp. SW2.</title>
        <authorList>
            <consortium name="US DOE Joint Genome Institute (JGI-PGF)"/>
            <person name="Lucas S."/>
            <person name="Copeland A."/>
            <person name="Lapidus A."/>
            <person name="Glavina del Rio T."/>
            <person name="Tice H."/>
            <person name="Bruce D."/>
            <person name="Goodwin L."/>
            <person name="Pitluck S."/>
            <person name="Larimer F."/>
            <person name="Land M.L."/>
            <person name="Hauser L."/>
            <person name="Emerson D."/>
        </authorList>
    </citation>
    <scope>NUCLEOTIDE SEQUENCE [LARGE SCALE GENOMIC DNA]</scope>
    <source>
        <strain evidence="4 5">SW2</strain>
    </source>
</reference>
<organism evidence="4 5">
    <name type="scientific">Rhodobacter ferrooxidans</name>
    <dbReference type="NCBI Taxonomy" id="371731"/>
    <lineage>
        <taxon>Bacteria</taxon>
        <taxon>Pseudomonadati</taxon>
        <taxon>Pseudomonadota</taxon>
        <taxon>Alphaproteobacteria</taxon>
        <taxon>Rhodobacterales</taxon>
        <taxon>Rhodobacter group</taxon>
        <taxon>Rhodobacter</taxon>
    </lineage>
</organism>
<feature type="chain" id="PRO_5002990383" description="Outer membrane protein beta-barrel domain-containing protein" evidence="2">
    <location>
        <begin position="22"/>
        <end position="188"/>
    </location>
</feature>
<protein>
    <recommendedName>
        <fullName evidence="3">Outer membrane protein beta-barrel domain-containing protein</fullName>
    </recommendedName>
</protein>
<keyword evidence="5" id="KW-1185">Reference proteome</keyword>